<sequence length="118" mass="13346">MFNPGEQLIKRIKFGAICVGVVAVLCLLGVLRYQYNTIIDLRADNKEQAQALSQKEKEITRLKDEAAENQRIMLELSKAEAEARSESDEVIKSIPQDVKRSNPYNAAGPRNVIEFLRK</sequence>
<proteinExistence type="predicted"/>
<keyword evidence="2" id="KW-0472">Membrane</keyword>
<keyword evidence="2" id="KW-1133">Transmembrane helix</keyword>
<evidence type="ECO:0000256" key="2">
    <source>
        <dbReference type="SAM" id="Phobius"/>
    </source>
</evidence>
<feature type="compositionally biased region" description="Basic and acidic residues" evidence="1">
    <location>
        <begin position="82"/>
        <end position="91"/>
    </location>
</feature>
<evidence type="ECO:0000256" key="1">
    <source>
        <dbReference type="SAM" id="MobiDB-lite"/>
    </source>
</evidence>
<feature type="transmembrane region" description="Helical" evidence="2">
    <location>
        <begin position="12"/>
        <end position="35"/>
    </location>
</feature>
<keyword evidence="2" id="KW-0812">Transmembrane</keyword>
<protein>
    <submittedName>
        <fullName evidence="3">Uncharacterized protein</fullName>
    </submittedName>
</protein>
<dbReference type="Pfam" id="PF10828">
    <property type="entry name" value="DUF2570"/>
    <property type="match status" value="1"/>
</dbReference>
<accession>A0A8S5TPE8</accession>
<dbReference type="InterPro" id="IPR022538">
    <property type="entry name" value="DUF2570"/>
</dbReference>
<feature type="region of interest" description="Disordered" evidence="1">
    <location>
        <begin position="82"/>
        <end position="107"/>
    </location>
</feature>
<organism evidence="3">
    <name type="scientific">Siphoviridae sp. ctbIK24</name>
    <dbReference type="NCBI Taxonomy" id="2827899"/>
    <lineage>
        <taxon>Viruses</taxon>
        <taxon>Duplodnaviria</taxon>
        <taxon>Heunggongvirae</taxon>
        <taxon>Uroviricota</taxon>
        <taxon>Caudoviricetes</taxon>
    </lineage>
</organism>
<evidence type="ECO:0000313" key="3">
    <source>
        <dbReference type="EMBL" id="DAF64995.1"/>
    </source>
</evidence>
<name>A0A8S5TPE8_9CAUD</name>
<dbReference type="EMBL" id="BK032871">
    <property type="protein sequence ID" value="DAF64995.1"/>
    <property type="molecule type" value="Genomic_DNA"/>
</dbReference>
<reference evidence="3" key="1">
    <citation type="journal article" date="2021" name="Proc. Natl. Acad. Sci. U.S.A.">
        <title>A Catalog of Tens of Thousands of Viruses from Human Metagenomes Reveals Hidden Associations with Chronic Diseases.</title>
        <authorList>
            <person name="Tisza M.J."/>
            <person name="Buck C.B."/>
        </authorList>
    </citation>
    <scope>NUCLEOTIDE SEQUENCE</scope>
    <source>
        <strain evidence="3">CtbIK24</strain>
    </source>
</reference>